<name>A0A8A3S5L0_9EURY</name>
<proteinExistence type="predicted"/>
<evidence type="ECO:0000256" key="1">
    <source>
        <dbReference type="SAM" id="Phobius"/>
    </source>
</evidence>
<dbReference type="GO" id="GO:0140359">
    <property type="term" value="F:ABC-type transporter activity"/>
    <property type="evidence" value="ECO:0007669"/>
    <property type="project" value="InterPro"/>
</dbReference>
<keyword evidence="3" id="KW-1185">Reference proteome</keyword>
<dbReference type="Pfam" id="PF12679">
    <property type="entry name" value="ABC2_membrane_2"/>
    <property type="match status" value="1"/>
</dbReference>
<keyword evidence="1" id="KW-1133">Transmembrane helix</keyword>
<feature type="transmembrane region" description="Helical" evidence="1">
    <location>
        <begin position="33"/>
        <end position="53"/>
    </location>
</feature>
<dbReference type="KEGG" id="maqe:RJ40_07880"/>
<evidence type="ECO:0000313" key="2">
    <source>
        <dbReference type="EMBL" id="QSZ67428.1"/>
    </source>
</evidence>
<dbReference type="PANTHER" id="PTHR43471:SF14">
    <property type="entry name" value="ABC-2 TYPE TRANSPORT SYSTEM PERMEASE PROTEIN"/>
    <property type="match status" value="1"/>
</dbReference>
<dbReference type="Proteomes" id="UP001042704">
    <property type="component" value="Chromosome"/>
</dbReference>
<reference evidence="2" key="2">
    <citation type="submission" date="2019-02" db="EMBL/GenBank/DDBJ databases">
        <authorList>
            <person name="Chen S.-C."/>
            <person name="Chien H.-H."/>
            <person name="Lai M.-C."/>
        </authorList>
    </citation>
    <scope>NUCLEOTIDE SEQUENCE</scope>
    <source>
        <strain evidence="2">N2F9704</strain>
    </source>
</reference>
<reference evidence="2" key="1">
    <citation type="journal article" date="2001" name="Int. J. Syst. Evol. Microbiol.">
        <title>Methanofollis aquaemaris sp. nov., a methanogen isolated from an aquaculture fish pond.</title>
        <authorList>
            <person name="Lai M.C."/>
            <person name="Chen S.C."/>
        </authorList>
    </citation>
    <scope>NUCLEOTIDE SEQUENCE</scope>
    <source>
        <strain evidence="2">N2F9704</strain>
    </source>
</reference>
<dbReference type="AlphaFoldDB" id="A0A8A3S5L0"/>
<feature type="transmembrane region" description="Helical" evidence="1">
    <location>
        <begin position="175"/>
        <end position="197"/>
    </location>
</feature>
<sequence>MGALCTGGYQMRVQTLRTIAGKEFRDHVRSRRFLALLAVILIITGTGTFSGMVQFHKSLDRYHDALTVVSGEDEPFGTSTSSKPSIMWVFHMIEMTTATLSAFMGIAMGFDLVTREKESKSLKILLSNPIYRDEVITGKALGGVAAIALAVAIALGVSCAVLLIGGIVLSPTQMIRTLIFGLFTVLFIATFFMIALFFSTIASESGTAFIASVLVLVLIAVILPFFAYNPMVLDAVLGEPPECPEEAYSTDISYEESLALLDEYDAENEAYWNTRNTLITAAMISSPAWIYNAATAAVTALPPADDGVQDYSPGTILSTLLNSWYIFAALVAMLVMPAFFFGLAWVKFARMDLR</sequence>
<feature type="transmembrane region" description="Helical" evidence="1">
    <location>
        <begin position="88"/>
        <end position="113"/>
    </location>
</feature>
<dbReference type="EMBL" id="CP036172">
    <property type="protein sequence ID" value="QSZ67428.1"/>
    <property type="molecule type" value="Genomic_DNA"/>
</dbReference>
<dbReference type="PANTHER" id="PTHR43471">
    <property type="entry name" value="ABC TRANSPORTER PERMEASE"/>
    <property type="match status" value="1"/>
</dbReference>
<feature type="transmembrane region" description="Helical" evidence="1">
    <location>
        <begin position="140"/>
        <end position="169"/>
    </location>
</feature>
<keyword evidence="1" id="KW-0812">Transmembrane</keyword>
<dbReference type="GO" id="GO:0005886">
    <property type="term" value="C:plasma membrane"/>
    <property type="evidence" value="ECO:0007669"/>
    <property type="project" value="UniProtKB-SubCell"/>
</dbReference>
<protein>
    <submittedName>
        <fullName evidence="2">ABC transporter permease</fullName>
    </submittedName>
</protein>
<accession>A0A8A3S5L0</accession>
<evidence type="ECO:0000313" key="3">
    <source>
        <dbReference type="Proteomes" id="UP001042704"/>
    </source>
</evidence>
<feature type="transmembrane region" description="Helical" evidence="1">
    <location>
        <begin position="324"/>
        <end position="346"/>
    </location>
</feature>
<keyword evidence="1" id="KW-0472">Membrane</keyword>
<feature type="transmembrane region" description="Helical" evidence="1">
    <location>
        <begin position="209"/>
        <end position="228"/>
    </location>
</feature>
<gene>
    <name evidence="2" type="ORF">RJ40_07880</name>
</gene>
<organism evidence="2 3">
    <name type="scientific">Methanofollis aquaemaris</name>
    <dbReference type="NCBI Taxonomy" id="126734"/>
    <lineage>
        <taxon>Archaea</taxon>
        <taxon>Methanobacteriati</taxon>
        <taxon>Methanobacteriota</taxon>
        <taxon>Stenosarchaea group</taxon>
        <taxon>Methanomicrobia</taxon>
        <taxon>Methanomicrobiales</taxon>
        <taxon>Methanomicrobiaceae</taxon>
        <taxon>Methanofollis</taxon>
    </lineage>
</organism>